<name>A0A833VHM5_9POAL</name>
<organism evidence="2 3">
    <name type="scientific">Carex littledalei</name>
    <dbReference type="NCBI Taxonomy" id="544730"/>
    <lineage>
        <taxon>Eukaryota</taxon>
        <taxon>Viridiplantae</taxon>
        <taxon>Streptophyta</taxon>
        <taxon>Embryophyta</taxon>
        <taxon>Tracheophyta</taxon>
        <taxon>Spermatophyta</taxon>
        <taxon>Magnoliopsida</taxon>
        <taxon>Liliopsida</taxon>
        <taxon>Poales</taxon>
        <taxon>Cyperaceae</taxon>
        <taxon>Cyperoideae</taxon>
        <taxon>Cariceae</taxon>
        <taxon>Carex</taxon>
        <taxon>Carex subgen. Euthyceras</taxon>
    </lineage>
</organism>
<feature type="compositionally biased region" description="Polar residues" evidence="1">
    <location>
        <begin position="19"/>
        <end position="34"/>
    </location>
</feature>
<gene>
    <name evidence="2" type="ORF">FCM35_KLT09641</name>
</gene>
<accession>A0A833VHM5</accession>
<dbReference type="OrthoDB" id="1745785at2759"/>
<reference evidence="2" key="1">
    <citation type="submission" date="2020-01" db="EMBL/GenBank/DDBJ databases">
        <title>Genome sequence of Kobresia littledalei, the first chromosome-level genome in the family Cyperaceae.</title>
        <authorList>
            <person name="Qu G."/>
        </authorList>
    </citation>
    <scope>NUCLEOTIDE SEQUENCE</scope>
    <source>
        <strain evidence="2">C.B.Clarke</strain>
        <tissue evidence="2">Leaf</tissue>
    </source>
</reference>
<dbReference type="InterPro" id="IPR008528">
    <property type="entry name" value="unc-13_homologue"/>
</dbReference>
<dbReference type="Proteomes" id="UP000623129">
    <property type="component" value="Unassembled WGS sequence"/>
</dbReference>
<dbReference type="AlphaFoldDB" id="A0A833VHM5"/>
<dbReference type="PANTHER" id="PTHR31280">
    <property type="entry name" value="PROTEIN UNC-13 HOMOLOG"/>
    <property type="match status" value="1"/>
</dbReference>
<keyword evidence="3" id="KW-1185">Reference proteome</keyword>
<feature type="compositionally biased region" description="Basic and acidic residues" evidence="1">
    <location>
        <begin position="1"/>
        <end position="17"/>
    </location>
</feature>
<feature type="region of interest" description="Disordered" evidence="1">
    <location>
        <begin position="65"/>
        <end position="137"/>
    </location>
</feature>
<feature type="compositionally biased region" description="Low complexity" evidence="1">
    <location>
        <begin position="74"/>
        <end position="109"/>
    </location>
</feature>
<comment type="caution">
    <text evidence="2">The sequence shown here is derived from an EMBL/GenBank/DDBJ whole genome shotgun (WGS) entry which is preliminary data.</text>
</comment>
<evidence type="ECO:0000313" key="3">
    <source>
        <dbReference type="Proteomes" id="UP000623129"/>
    </source>
</evidence>
<dbReference type="PANTHER" id="PTHR31280:SF4">
    <property type="entry name" value="ELONGATION FACTOR TS (DUF810)"/>
    <property type="match status" value="1"/>
</dbReference>
<sequence>MASLFRDRSDASSRRESLNSPLRDSTESSTNSLPSPFGTLALQLSDPDLRDTAYEIFVSACRTSAGSRPLTYTPQSERSTSGSPSPSSASSASPSPSSSSPFLQRSLTSAAASKMKTALGLKSKSGKGGDPNKTPTKKAVTIGELMRIQMRIPEQADARIRRGLLRIAAGQLGRRVESMVLPLELLQQFKSSAIRSS</sequence>
<feature type="region of interest" description="Disordered" evidence="1">
    <location>
        <begin position="1"/>
        <end position="42"/>
    </location>
</feature>
<protein>
    <submittedName>
        <fullName evidence="2">Uncharacterized protein</fullName>
    </submittedName>
</protein>
<evidence type="ECO:0000313" key="2">
    <source>
        <dbReference type="EMBL" id="KAF3340797.1"/>
    </source>
</evidence>
<proteinExistence type="predicted"/>
<evidence type="ECO:0000256" key="1">
    <source>
        <dbReference type="SAM" id="MobiDB-lite"/>
    </source>
</evidence>
<dbReference type="EMBL" id="SWLB01000002">
    <property type="protein sequence ID" value="KAF3340797.1"/>
    <property type="molecule type" value="Genomic_DNA"/>
</dbReference>